<dbReference type="AlphaFoldDB" id="A0A077ZA55"/>
<name>A0A077ZA55_TRITR</name>
<protein>
    <submittedName>
        <fullName evidence="1">Uncharacterized protein</fullName>
    </submittedName>
</protein>
<organism evidence="1 2">
    <name type="scientific">Trichuris trichiura</name>
    <name type="common">Whipworm</name>
    <name type="synonym">Trichocephalus trichiurus</name>
    <dbReference type="NCBI Taxonomy" id="36087"/>
    <lineage>
        <taxon>Eukaryota</taxon>
        <taxon>Metazoa</taxon>
        <taxon>Ecdysozoa</taxon>
        <taxon>Nematoda</taxon>
        <taxon>Enoplea</taxon>
        <taxon>Dorylaimia</taxon>
        <taxon>Trichinellida</taxon>
        <taxon>Trichuridae</taxon>
        <taxon>Trichuris</taxon>
    </lineage>
</organism>
<sequence length="236" mass="26893">MGKNPAGQMTAAEVLLAIFKLKMPHFLRKRWENDVFTRKEEVTLDSFFEFLRTQVEVEKSEERTVGSHQKPLNVPHLKHITGRERFATTAILQTSVSPETHLCSICSMDGHHFAQCPVFLKLSVKQRWRMAKEHRVCFISIQRDYNSAICEARNERCKIRGHITVSPKRESMLDCQNRTTDSELHIGFAKTGDGRVLLQTANGSTALVQCLLDVGSQHSFVRKDLADNLDLKDGNE</sequence>
<dbReference type="PANTHER" id="PTHR47331">
    <property type="entry name" value="PHD-TYPE DOMAIN-CONTAINING PROTEIN"/>
    <property type="match status" value="1"/>
</dbReference>
<dbReference type="PANTHER" id="PTHR47331:SF5">
    <property type="entry name" value="RIBONUCLEASE H"/>
    <property type="match status" value="1"/>
</dbReference>
<dbReference type="Proteomes" id="UP000030665">
    <property type="component" value="Unassembled WGS sequence"/>
</dbReference>
<evidence type="ECO:0000313" key="2">
    <source>
        <dbReference type="Proteomes" id="UP000030665"/>
    </source>
</evidence>
<dbReference type="EMBL" id="HG806062">
    <property type="protein sequence ID" value="CDW56629.1"/>
    <property type="molecule type" value="Genomic_DNA"/>
</dbReference>
<dbReference type="OrthoDB" id="5967017at2759"/>
<reference evidence="1" key="1">
    <citation type="submission" date="2014-01" db="EMBL/GenBank/DDBJ databases">
        <authorList>
            <person name="Aslett M."/>
        </authorList>
    </citation>
    <scope>NUCLEOTIDE SEQUENCE</scope>
</reference>
<accession>A0A077ZA55</accession>
<keyword evidence="2" id="KW-1185">Reference proteome</keyword>
<proteinExistence type="predicted"/>
<reference evidence="1" key="2">
    <citation type="submission" date="2014-03" db="EMBL/GenBank/DDBJ databases">
        <title>The whipworm genome and dual-species transcriptomics of an intimate host-pathogen interaction.</title>
        <authorList>
            <person name="Foth B.J."/>
            <person name="Tsai I.J."/>
            <person name="Reid A.J."/>
            <person name="Bancroft A.J."/>
            <person name="Nichol S."/>
            <person name="Tracey A."/>
            <person name="Holroyd N."/>
            <person name="Cotton J.A."/>
            <person name="Stanley E.J."/>
            <person name="Zarowiecki M."/>
            <person name="Liu J.Z."/>
            <person name="Huckvale T."/>
            <person name="Cooper P.J."/>
            <person name="Grencis R.K."/>
            <person name="Berriman M."/>
        </authorList>
    </citation>
    <scope>NUCLEOTIDE SEQUENCE [LARGE SCALE GENOMIC DNA]</scope>
</reference>
<evidence type="ECO:0000313" key="1">
    <source>
        <dbReference type="EMBL" id="CDW56629.1"/>
    </source>
</evidence>
<gene>
    <name evidence="1" type="ORF">TTRE_0000490901</name>
</gene>